<gene>
    <name evidence="2" type="ORF">GDO54_005883</name>
</gene>
<dbReference type="PANTHER" id="PTHR18841:SF2">
    <property type="entry name" value="VITELLINE MEMBRANE OUTER LAYER PROTEIN 1 HOMOLOG"/>
    <property type="match status" value="1"/>
</dbReference>
<proteinExistence type="predicted"/>
<dbReference type="InterPro" id="IPR005515">
    <property type="entry name" value="VOMI"/>
</dbReference>
<evidence type="ECO:0000256" key="1">
    <source>
        <dbReference type="SAM" id="SignalP"/>
    </source>
</evidence>
<dbReference type="EMBL" id="DYDO01000002">
    <property type="protein sequence ID" value="DBA29825.1"/>
    <property type="molecule type" value="Genomic_DNA"/>
</dbReference>
<reference evidence="2" key="1">
    <citation type="thesis" date="2020" institute="ProQuest LLC" country="789 East Eisenhower Parkway, Ann Arbor, MI, USA">
        <title>Comparative Genomics and Chromosome Evolution.</title>
        <authorList>
            <person name="Mudd A.B."/>
        </authorList>
    </citation>
    <scope>NUCLEOTIDE SEQUENCE</scope>
    <source>
        <strain evidence="2">1538</strain>
        <tissue evidence="2">Blood</tissue>
    </source>
</reference>
<evidence type="ECO:0000313" key="2">
    <source>
        <dbReference type="EMBL" id="DBA29825.1"/>
    </source>
</evidence>
<dbReference type="Gene3D" id="2.100.10.20">
    <property type="entry name" value="Vitelline membrane outer layer protein I (VOMI)"/>
    <property type="match status" value="1"/>
</dbReference>
<dbReference type="GO" id="GO:0005615">
    <property type="term" value="C:extracellular space"/>
    <property type="evidence" value="ECO:0007669"/>
    <property type="project" value="TreeGrafter"/>
</dbReference>
<organism evidence="2 3">
    <name type="scientific">Pyxicephalus adspersus</name>
    <name type="common">African bullfrog</name>
    <dbReference type="NCBI Taxonomy" id="30357"/>
    <lineage>
        <taxon>Eukaryota</taxon>
        <taxon>Metazoa</taxon>
        <taxon>Chordata</taxon>
        <taxon>Craniata</taxon>
        <taxon>Vertebrata</taxon>
        <taxon>Euteleostomi</taxon>
        <taxon>Amphibia</taxon>
        <taxon>Batrachia</taxon>
        <taxon>Anura</taxon>
        <taxon>Neobatrachia</taxon>
        <taxon>Ranoidea</taxon>
        <taxon>Pyxicephalidae</taxon>
        <taxon>Pyxicephalinae</taxon>
        <taxon>Pyxicephalus</taxon>
    </lineage>
</organism>
<feature type="signal peptide" evidence="1">
    <location>
        <begin position="1"/>
        <end position="18"/>
    </location>
</feature>
<dbReference type="Pfam" id="PF03762">
    <property type="entry name" value="VOMI"/>
    <property type="match status" value="1"/>
</dbReference>
<protein>
    <recommendedName>
        <fullName evidence="4">Vitelline membrane outer layer 1-like protein</fullName>
    </recommendedName>
</protein>
<dbReference type="InterPro" id="IPR036706">
    <property type="entry name" value="VOMI_sf"/>
</dbReference>
<dbReference type="SUPFAM" id="SSF51092">
    <property type="entry name" value="Vitelline membrane outer protein-I (VMO-I)"/>
    <property type="match status" value="1"/>
</dbReference>
<accession>A0AAV3AXH4</accession>
<keyword evidence="3" id="KW-1185">Reference proteome</keyword>
<name>A0AAV3AXH4_PYXAD</name>
<sequence length="162" mass="17557">MHGIPAASIRAFSHRCLALIKICFSIIYTFKVEPPVGGDDTALNGIKLYCAEPFSEVIKDAITSAKGPWGDWTKVYWCPAGELVSFSLKVEPPTDGDDTAANNIMFQCSDLKIFKGDGGTWGNFGTWSKICCSGICGIKTRVEKSQGKGDDTALNDVQLYCC</sequence>
<comment type="caution">
    <text evidence="2">The sequence shown here is derived from an EMBL/GenBank/DDBJ whole genome shotgun (WGS) entry which is preliminary data.</text>
</comment>
<dbReference type="PANTHER" id="PTHR18841">
    <property type="entry name" value="VITELLINE MEMBRANE OUTER LAYER PROTEIN I-RELATED"/>
    <property type="match status" value="1"/>
</dbReference>
<evidence type="ECO:0000313" key="3">
    <source>
        <dbReference type="Proteomes" id="UP001181693"/>
    </source>
</evidence>
<evidence type="ECO:0008006" key="4">
    <source>
        <dbReference type="Google" id="ProtNLM"/>
    </source>
</evidence>
<feature type="chain" id="PRO_5043943326" description="Vitelline membrane outer layer 1-like protein" evidence="1">
    <location>
        <begin position="19"/>
        <end position="162"/>
    </location>
</feature>
<keyword evidence="1" id="KW-0732">Signal</keyword>
<dbReference type="AlphaFoldDB" id="A0AAV3AXH4"/>
<dbReference type="Proteomes" id="UP001181693">
    <property type="component" value="Unassembled WGS sequence"/>
</dbReference>